<dbReference type="InterPro" id="IPR001610">
    <property type="entry name" value="PAC"/>
</dbReference>
<dbReference type="Gene3D" id="3.30.450.20">
    <property type="entry name" value="PAS domain"/>
    <property type="match status" value="2"/>
</dbReference>
<dbReference type="InterPro" id="IPR013655">
    <property type="entry name" value="PAS_fold_3"/>
</dbReference>
<dbReference type="SMART" id="SM00086">
    <property type="entry name" value="PAC"/>
    <property type="match status" value="2"/>
</dbReference>
<dbReference type="EC" id="2.7.13.3" evidence="2"/>
<dbReference type="PANTHER" id="PTHR43304">
    <property type="entry name" value="PHYTOCHROME-LIKE PROTEIN CPH1"/>
    <property type="match status" value="1"/>
</dbReference>
<dbReference type="CDD" id="cd00130">
    <property type="entry name" value="PAS"/>
    <property type="match status" value="2"/>
</dbReference>
<feature type="non-terminal residue" evidence="8">
    <location>
        <position position="265"/>
    </location>
</feature>
<gene>
    <name evidence="8" type="ORF">S01H1_43990</name>
</gene>
<evidence type="ECO:0000256" key="2">
    <source>
        <dbReference type="ARBA" id="ARBA00012438"/>
    </source>
</evidence>
<dbReference type="SMART" id="SM00091">
    <property type="entry name" value="PAS"/>
    <property type="match status" value="2"/>
</dbReference>
<feature type="non-terminal residue" evidence="8">
    <location>
        <position position="1"/>
    </location>
</feature>
<reference evidence="8" key="1">
    <citation type="journal article" date="2014" name="Front. Microbiol.">
        <title>High frequency of phylogenetically diverse reductive dehalogenase-homologous genes in deep subseafloor sedimentary metagenomes.</title>
        <authorList>
            <person name="Kawai M."/>
            <person name="Futagami T."/>
            <person name="Toyoda A."/>
            <person name="Takaki Y."/>
            <person name="Nishi S."/>
            <person name="Hori S."/>
            <person name="Arai W."/>
            <person name="Tsubouchi T."/>
            <person name="Morono Y."/>
            <person name="Uchiyama I."/>
            <person name="Ito T."/>
            <person name="Fujiyama A."/>
            <person name="Inagaki F."/>
            <person name="Takami H."/>
        </authorList>
    </citation>
    <scope>NUCLEOTIDE SEQUENCE</scope>
    <source>
        <strain evidence="8">Expedition CK06-06</strain>
    </source>
</reference>
<feature type="domain" description="PAS" evidence="6">
    <location>
        <begin position="29"/>
        <end position="81"/>
    </location>
</feature>
<comment type="caution">
    <text evidence="8">The sequence shown here is derived from an EMBL/GenBank/DDBJ whole genome shotgun (WGS) entry which is preliminary data.</text>
</comment>
<dbReference type="PROSITE" id="PS50112">
    <property type="entry name" value="PAS"/>
    <property type="match status" value="2"/>
</dbReference>
<evidence type="ECO:0000259" key="6">
    <source>
        <dbReference type="PROSITE" id="PS50112"/>
    </source>
</evidence>
<feature type="domain" description="PAC" evidence="7">
    <location>
        <begin position="86"/>
        <end position="136"/>
    </location>
</feature>
<dbReference type="GO" id="GO:0004673">
    <property type="term" value="F:protein histidine kinase activity"/>
    <property type="evidence" value="ECO:0007669"/>
    <property type="project" value="UniProtKB-EC"/>
</dbReference>
<dbReference type="Pfam" id="PF08447">
    <property type="entry name" value="PAS_3"/>
    <property type="match status" value="2"/>
</dbReference>
<sequence length="265" mass="30954">IAEQRLRESEEKFRTIAEHSIIGITILQDSKIKYANEAMTRINGYTIEEMMDSTPLELIEQVYIEDREIVKNRLRRRLIGDQNLPDIASYRITTKNGEIKWVESYSKTITYQDKFADLALIMDVTEQNKAQEKLKESEERLKFLVTNNPAMIYTSKVVGDYGATFISDNVQKKWGYSSEDFVSNSEFWLNHIHPDDKEHVLSALSDIIEKGLIVIYDYRFKLKDGSYRWMRDESKLVKDEQGNPIEIIGSVIDINERKIAEQKLK</sequence>
<evidence type="ECO:0000256" key="1">
    <source>
        <dbReference type="ARBA" id="ARBA00000085"/>
    </source>
</evidence>
<name>X0UE21_9ZZZZ</name>
<accession>X0UE21</accession>
<proteinExistence type="predicted"/>
<keyword evidence="3" id="KW-0597">Phosphoprotein</keyword>
<evidence type="ECO:0000256" key="5">
    <source>
        <dbReference type="ARBA" id="ARBA00022777"/>
    </source>
</evidence>
<dbReference type="InterPro" id="IPR000700">
    <property type="entry name" value="PAS-assoc_C"/>
</dbReference>
<dbReference type="InterPro" id="IPR000014">
    <property type="entry name" value="PAS"/>
</dbReference>
<evidence type="ECO:0000256" key="4">
    <source>
        <dbReference type="ARBA" id="ARBA00022679"/>
    </source>
</evidence>
<dbReference type="PANTHER" id="PTHR43304:SF1">
    <property type="entry name" value="PAC DOMAIN-CONTAINING PROTEIN"/>
    <property type="match status" value="1"/>
</dbReference>
<dbReference type="InterPro" id="IPR035965">
    <property type="entry name" value="PAS-like_dom_sf"/>
</dbReference>
<keyword evidence="4" id="KW-0808">Transferase</keyword>
<dbReference type="AlphaFoldDB" id="X0UE21"/>
<dbReference type="InterPro" id="IPR052162">
    <property type="entry name" value="Sensor_kinase/Photoreceptor"/>
</dbReference>
<evidence type="ECO:0000313" key="8">
    <source>
        <dbReference type="EMBL" id="GAG03855.1"/>
    </source>
</evidence>
<feature type="domain" description="PAC" evidence="7">
    <location>
        <begin position="214"/>
        <end position="265"/>
    </location>
</feature>
<dbReference type="PROSITE" id="PS50113">
    <property type="entry name" value="PAC"/>
    <property type="match status" value="2"/>
</dbReference>
<dbReference type="NCBIfam" id="TIGR00229">
    <property type="entry name" value="sensory_box"/>
    <property type="match status" value="2"/>
</dbReference>
<organism evidence="8">
    <name type="scientific">marine sediment metagenome</name>
    <dbReference type="NCBI Taxonomy" id="412755"/>
    <lineage>
        <taxon>unclassified sequences</taxon>
        <taxon>metagenomes</taxon>
        <taxon>ecological metagenomes</taxon>
    </lineage>
</organism>
<dbReference type="EMBL" id="BARS01028043">
    <property type="protein sequence ID" value="GAG03855.1"/>
    <property type="molecule type" value="Genomic_DNA"/>
</dbReference>
<comment type="catalytic activity">
    <reaction evidence="1">
        <text>ATP + protein L-histidine = ADP + protein N-phospho-L-histidine.</text>
        <dbReference type="EC" id="2.7.13.3"/>
    </reaction>
</comment>
<keyword evidence="5" id="KW-0418">Kinase</keyword>
<dbReference type="SUPFAM" id="SSF55785">
    <property type="entry name" value="PYP-like sensor domain (PAS domain)"/>
    <property type="match status" value="2"/>
</dbReference>
<evidence type="ECO:0000259" key="7">
    <source>
        <dbReference type="PROSITE" id="PS50113"/>
    </source>
</evidence>
<feature type="domain" description="PAS" evidence="6">
    <location>
        <begin position="137"/>
        <end position="211"/>
    </location>
</feature>
<protein>
    <recommendedName>
        <fullName evidence="2">histidine kinase</fullName>
        <ecNumber evidence="2">2.7.13.3</ecNumber>
    </recommendedName>
</protein>
<evidence type="ECO:0000256" key="3">
    <source>
        <dbReference type="ARBA" id="ARBA00022553"/>
    </source>
</evidence>